<sequence>MEPSAEIPLGKGKETGRSPLIATRRKTGLVKAKIKTNSSFSMFRRADTMRTHAQFTNITVGWKSLCPITAEGQVNVAIYHESTRVPVLNLWSPVSSSWKHLATGSLGFVSLNHCPYVVEGRISGFEGEEAGLVTLTLHLDTGLESDDIQKCRLFSEHPELAGGSLYLYTSYTSSPIPDSNLPALRTEIDDTIAAIWRMSGGKMSITTSHALGLIATFRVKIESLLGEYPDDAFSAQVENLVKDFLLVSSTAEITRSYRTCLAKVLSSMTTYDKKYWDTIITGPSSI</sequence>
<organismHost>
    <name type="scientific">Setaria</name>
    <dbReference type="NCBI Taxonomy" id="4554"/>
</organismHost>
<dbReference type="RefSeq" id="YP_052852.1">
    <property type="nucleotide sequence ID" value="NC_005975.1"/>
</dbReference>
<organismHost>
    <name type="scientific">Zea mays</name>
    <name type="common">Maize</name>
    <dbReference type="NCBI Taxonomy" id="4577"/>
</organismHost>
<evidence type="ECO:0000313" key="1">
    <source>
        <dbReference type="EMBL" id="QCS90259.1"/>
    </source>
</evidence>
<organismHost>
    <name type="scientific">Sorghum bicolor</name>
    <name type="common">Sorghum</name>
    <name type="synonym">Sorghum vulgare</name>
    <dbReference type="NCBI Taxonomy" id="4558"/>
</organismHost>
<dbReference type="KEGG" id="vg:2886121"/>
<gene>
    <name evidence="1" type="primary">3</name>
</gene>
<dbReference type="GeneID" id="2886121"/>
<dbReference type="OrthoDB" id="15414at10239"/>
<name>A0A4P8XKH9_MMV</name>
<proteinExistence type="predicted"/>
<accession>A0A4P8XKH9</accession>
<organism evidence="1">
    <name type="scientific">Maize mosaic virus</name>
    <name type="common">MMV</name>
    <dbReference type="NCBI Taxonomy" id="279896"/>
    <lineage>
        <taxon>Viruses</taxon>
        <taxon>Riboviria</taxon>
        <taxon>Orthornavirae</taxon>
        <taxon>Negarnaviricota</taxon>
        <taxon>Haploviricotina</taxon>
        <taxon>Monjiviricetes</taxon>
        <taxon>Mononegavirales</taxon>
        <taxon>Rhabdoviridae</taxon>
        <taxon>Betarhabdovirinae</taxon>
        <taxon>Alphanucleorhabdovirus</taxon>
        <taxon>Alphanucleorhabdovirus maydis</taxon>
    </lineage>
</organism>
<dbReference type="EMBL" id="MK828539">
    <property type="protein sequence ID" value="QCS90259.1"/>
    <property type="molecule type" value="Viral_cRNA"/>
</dbReference>
<reference evidence="1" key="1">
    <citation type="submission" date="2019-04" db="EMBL/GenBank/DDBJ databases">
        <title>Completed genome sequence of Maize mosaic virus.</title>
        <authorList>
            <person name="Martin K.M."/>
            <person name="Whitfield A.E."/>
        </authorList>
    </citation>
    <scope>NUCLEOTIDE SEQUENCE</scope>
</reference>
<organismHost>
    <name type="scientific">Rottboellia</name>
    <dbReference type="NCBI Taxonomy" id="300124"/>
</organismHost>
<protein>
    <submittedName>
        <fullName evidence="1">Movement protein</fullName>
    </submittedName>
</protein>